<sequence>MICAVIGLAAALPVAPNPDDVKAEVVSRKDDIRPDGFDASLDTTNHITRAESGDEHGNIHGSFAWISPEGEKIEISYVADENGYQPQGASLPVPPPIPAEIQRSLEWIAAHPSKPEH</sequence>
<dbReference type="PROSITE" id="PS00233">
    <property type="entry name" value="CHIT_BIND_RR_1"/>
    <property type="match status" value="1"/>
</dbReference>
<dbReference type="STRING" id="7244.B4LLA5"/>
<evidence type="ECO:0000313" key="4">
    <source>
        <dbReference type="Proteomes" id="UP000008792"/>
    </source>
</evidence>
<proteinExistence type="predicted"/>
<dbReference type="InterPro" id="IPR031311">
    <property type="entry name" value="CHIT_BIND_RR_consensus"/>
</dbReference>
<evidence type="ECO:0000256" key="2">
    <source>
        <dbReference type="PROSITE-ProRule" id="PRU00497"/>
    </source>
</evidence>
<dbReference type="eggNOG" id="ENOG502TD3C">
    <property type="taxonomic scope" value="Eukaryota"/>
</dbReference>
<dbReference type="InterPro" id="IPR000618">
    <property type="entry name" value="Insect_cuticle"/>
</dbReference>
<dbReference type="InterPro" id="IPR050468">
    <property type="entry name" value="Cuticle_Struct_Prot"/>
</dbReference>
<dbReference type="Pfam" id="PF00379">
    <property type="entry name" value="Chitin_bind_4"/>
    <property type="match status" value="1"/>
</dbReference>
<accession>B4LLA5</accession>
<dbReference type="FunCoup" id="B4LLA5">
    <property type="interactions" value="25"/>
</dbReference>
<protein>
    <recommendedName>
        <fullName evidence="5">Larval cuticle protein 2</fullName>
    </recommendedName>
</protein>
<dbReference type="PhylomeDB" id="B4LLA5"/>
<dbReference type="EMBL" id="CH940648">
    <property type="protein sequence ID" value="EDW60842.1"/>
    <property type="molecule type" value="Genomic_DNA"/>
</dbReference>
<dbReference type="AlphaFoldDB" id="B4LLA5"/>
<gene>
    <name evidence="3" type="primary">Dvir\GJ20635</name>
    <name evidence="3" type="ORF">Dvir_GJ20635</name>
</gene>
<dbReference type="GO" id="GO:0008010">
    <property type="term" value="F:structural constituent of chitin-based larval cuticle"/>
    <property type="evidence" value="ECO:0007669"/>
    <property type="project" value="TreeGrafter"/>
</dbReference>
<dbReference type="OMA" id="LDTTNHI"/>
<keyword evidence="4" id="KW-1185">Reference proteome</keyword>
<dbReference type="Proteomes" id="UP000008792">
    <property type="component" value="Unassembled WGS sequence"/>
</dbReference>
<dbReference type="InParanoid" id="B4LLA5"/>
<evidence type="ECO:0008006" key="5">
    <source>
        <dbReference type="Google" id="ProtNLM"/>
    </source>
</evidence>
<evidence type="ECO:0000256" key="1">
    <source>
        <dbReference type="ARBA" id="ARBA00022460"/>
    </source>
</evidence>
<name>B4LLA5_DROVI</name>
<keyword evidence="1 2" id="KW-0193">Cuticle</keyword>
<dbReference type="PANTHER" id="PTHR10380:SF237">
    <property type="entry name" value="CUTICULAR PROTEIN 65AU, ISOFORM A-RELATED"/>
    <property type="match status" value="1"/>
</dbReference>
<dbReference type="PROSITE" id="PS51155">
    <property type="entry name" value="CHIT_BIND_RR_2"/>
    <property type="match status" value="1"/>
</dbReference>
<organism evidence="3 4">
    <name type="scientific">Drosophila virilis</name>
    <name type="common">Fruit fly</name>
    <dbReference type="NCBI Taxonomy" id="7244"/>
    <lineage>
        <taxon>Eukaryota</taxon>
        <taxon>Metazoa</taxon>
        <taxon>Ecdysozoa</taxon>
        <taxon>Arthropoda</taxon>
        <taxon>Hexapoda</taxon>
        <taxon>Insecta</taxon>
        <taxon>Pterygota</taxon>
        <taxon>Neoptera</taxon>
        <taxon>Endopterygota</taxon>
        <taxon>Diptera</taxon>
        <taxon>Brachycera</taxon>
        <taxon>Muscomorpha</taxon>
        <taxon>Ephydroidea</taxon>
        <taxon>Drosophilidae</taxon>
        <taxon>Drosophila</taxon>
    </lineage>
</organism>
<dbReference type="KEGG" id="dvi:6625745"/>
<evidence type="ECO:0000313" key="3">
    <source>
        <dbReference type="EMBL" id="EDW60842.1"/>
    </source>
</evidence>
<dbReference type="PANTHER" id="PTHR10380">
    <property type="entry name" value="CUTICLE PROTEIN"/>
    <property type="match status" value="1"/>
</dbReference>
<dbReference type="OrthoDB" id="6343684at2759"/>
<dbReference type="GO" id="GO:0062129">
    <property type="term" value="C:chitin-based extracellular matrix"/>
    <property type="evidence" value="ECO:0007669"/>
    <property type="project" value="TreeGrafter"/>
</dbReference>
<reference evidence="3 4" key="1">
    <citation type="journal article" date="2007" name="Nature">
        <title>Evolution of genes and genomes on the Drosophila phylogeny.</title>
        <authorList>
            <consortium name="Drosophila 12 Genomes Consortium"/>
            <person name="Clark A.G."/>
            <person name="Eisen M.B."/>
            <person name="Smith D.R."/>
            <person name="Bergman C.M."/>
            <person name="Oliver B."/>
            <person name="Markow T.A."/>
            <person name="Kaufman T.C."/>
            <person name="Kellis M."/>
            <person name="Gelbart W."/>
            <person name="Iyer V.N."/>
            <person name="Pollard D.A."/>
            <person name="Sackton T.B."/>
            <person name="Larracuente A.M."/>
            <person name="Singh N.D."/>
            <person name="Abad J.P."/>
            <person name="Abt D.N."/>
            <person name="Adryan B."/>
            <person name="Aguade M."/>
            <person name="Akashi H."/>
            <person name="Anderson W.W."/>
            <person name="Aquadro C.F."/>
            <person name="Ardell D.H."/>
            <person name="Arguello R."/>
            <person name="Artieri C.G."/>
            <person name="Barbash D.A."/>
            <person name="Barker D."/>
            <person name="Barsanti P."/>
            <person name="Batterham P."/>
            <person name="Batzoglou S."/>
            <person name="Begun D."/>
            <person name="Bhutkar A."/>
            <person name="Blanco E."/>
            <person name="Bosak S.A."/>
            <person name="Bradley R.K."/>
            <person name="Brand A.D."/>
            <person name="Brent M.R."/>
            <person name="Brooks A.N."/>
            <person name="Brown R.H."/>
            <person name="Butlin R.K."/>
            <person name="Caggese C."/>
            <person name="Calvi B.R."/>
            <person name="Bernardo de Carvalho A."/>
            <person name="Caspi A."/>
            <person name="Castrezana S."/>
            <person name="Celniker S.E."/>
            <person name="Chang J.L."/>
            <person name="Chapple C."/>
            <person name="Chatterji S."/>
            <person name="Chinwalla A."/>
            <person name="Civetta A."/>
            <person name="Clifton S.W."/>
            <person name="Comeron J.M."/>
            <person name="Costello J.C."/>
            <person name="Coyne J.A."/>
            <person name="Daub J."/>
            <person name="David R.G."/>
            <person name="Delcher A.L."/>
            <person name="Delehaunty K."/>
            <person name="Do C.B."/>
            <person name="Ebling H."/>
            <person name="Edwards K."/>
            <person name="Eickbush T."/>
            <person name="Evans J.D."/>
            <person name="Filipski A."/>
            <person name="Findeiss S."/>
            <person name="Freyhult E."/>
            <person name="Fulton L."/>
            <person name="Fulton R."/>
            <person name="Garcia A.C."/>
            <person name="Gardiner A."/>
            <person name="Garfield D.A."/>
            <person name="Garvin B.E."/>
            <person name="Gibson G."/>
            <person name="Gilbert D."/>
            <person name="Gnerre S."/>
            <person name="Godfrey J."/>
            <person name="Good R."/>
            <person name="Gotea V."/>
            <person name="Gravely B."/>
            <person name="Greenberg A.J."/>
            <person name="Griffiths-Jones S."/>
            <person name="Gross S."/>
            <person name="Guigo R."/>
            <person name="Gustafson E.A."/>
            <person name="Haerty W."/>
            <person name="Hahn M.W."/>
            <person name="Halligan D.L."/>
            <person name="Halpern A.L."/>
            <person name="Halter G.M."/>
            <person name="Han M.V."/>
            <person name="Heger A."/>
            <person name="Hillier L."/>
            <person name="Hinrichs A.S."/>
            <person name="Holmes I."/>
            <person name="Hoskins R.A."/>
            <person name="Hubisz M.J."/>
            <person name="Hultmark D."/>
            <person name="Huntley M.A."/>
            <person name="Jaffe D.B."/>
            <person name="Jagadeeshan S."/>
            <person name="Jeck W.R."/>
            <person name="Johnson J."/>
            <person name="Jones C.D."/>
            <person name="Jordan W.C."/>
            <person name="Karpen G.H."/>
            <person name="Kataoka E."/>
            <person name="Keightley P.D."/>
            <person name="Kheradpour P."/>
            <person name="Kirkness E.F."/>
            <person name="Koerich L.B."/>
            <person name="Kristiansen K."/>
            <person name="Kudrna D."/>
            <person name="Kulathinal R.J."/>
            <person name="Kumar S."/>
            <person name="Kwok R."/>
            <person name="Lander E."/>
            <person name="Langley C.H."/>
            <person name="Lapoint R."/>
            <person name="Lazzaro B.P."/>
            <person name="Lee S.J."/>
            <person name="Levesque L."/>
            <person name="Li R."/>
            <person name="Lin C.F."/>
            <person name="Lin M.F."/>
            <person name="Lindblad-Toh K."/>
            <person name="Llopart A."/>
            <person name="Long M."/>
            <person name="Low L."/>
            <person name="Lozovsky E."/>
            <person name="Lu J."/>
            <person name="Luo M."/>
            <person name="Machado C.A."/>
            <person name="Makalowski W."/>
            <person name="Marzo M."/>
            <person name="Matsuda M."/>
            <person name="Matzkin L."/>
            <person name="McAllister B."/>
            <person name="McBride C.S."/>
            <person name="McKernan B."/>
            <person name="McKernan K."/>
            <person name="Mendez-Lago M."/>
            <person name="Minx P."/>
            <person name="Mollenhauer M.U."/>
            <person name="Montooth K."/>
            <person name="Mount S.M."/>
            <person name="Mu X."/>
            <person name="Myers E."/>
            <person name="Negre B."/>
            <person name="Newfeld S."/>
            <person name="Nielsen R."/>
            <person name="Noor M.A."/>
            <person name="O'Grady P."/>
            <person name="Pachter L."/>
            <person name="Papaceit M."/>
            <person name="Parisi M.J."/>
            <person name="Parisi M."/>
            <person name="Parts L."/>
            <person name="Pedersen J.S."/>
            <person name="Pesole G."/>
            <person name="Phillippy A.M."/>
            <person name="Ponting C.P."/>
            <person name="Pop M."/>
            <person name="Porcelli D."/>
            <person name="Powell J.R."/>
            <person name="Prohaska S."/>
            <person name="Pruitt K."/>
            <person name="Puig M."/>
            <person name="Quesneville H."/>
            <person name="Ram K.R."/>
            <person name="Rand D."/>
            <person name="Rasmussen M.D."/>
            <person name="Reed L.K."/>
            <person name="Reenan R."/>
            <person name="Reily A."/>
            <person name="Remington K.A."/>
            <person name="Rieger T.T."/>
            <person name="Ritchie M.G."/>
            <person name="Robin C."/>
            <person name="Rogers Y.H."/>
            <person name="Rohde C."/>
            <person name="Rozas J."/>
            <person name="Rubenfield M.J."/>
            <person name="Ruiz A."/>
            <person name="Russo S."/>
            <person name="Salzberg S.L."/>
            <person name="Sanchez-Gracia A."/>
            <person name="Saranga D.J."/>
            <person name="Sato H."/>
            <person name="Schaeffer S.W."/>
            <person name="Schatz M.C."/>
            <person name="Schlenke T."/>
            <person name="Schwartz R."/>
            <person name="Segarra C."/>
            <person name="Singh R.S."/>
            <person name="Sirot L."/>
            <person name="Sirota M."/>
            <person name="Sisneros N.B."/>
            <person name="Smith C.D."/>
            <person name="Smith T.F."/>
            <person name="Spieth J."/>
            <person name="Stage D.E."/>
            <person name="Stark A."/>
            <person name="Stephan W."/>
            <person name="Strausberg R.L."/>
            <person name="Strempel S."/>
            <person name="Sturgill D."/>
            <person name="Sutton G."/>
            <person name="Sutton G.G."/>
            <person name="Tao W."/>
            <person name="Teichmann S."/>
            <person name="Tobari Y.N."/>
            <person name="Tomimura Y."/>
            <person name="Tsolas J.M."/>
            <person name="Valente V.L."/>
            <person name="Venter E."/>
            <person name="Venter J.C."/>
            <person name="Vicario S."/>
            <person name="Vieira F.G."/>
            <person name="Vilella A.J."/>
            <person name="Villasante A."/>
            <person name="Walenz B."/>
            <person name="Wang J."/>
            <person name="Wasserman M."/>
            <person name="Watts T."/>
            <person name="Wilson D."/>
            <person name="Wilson R.K."/>
            <person name="Wing R.A."/>
            <person name="Wolfner M.F."/>
            <person name="Wong A."/>
            <person name="Wong G.K."/>
            <person name="Wu C.I."/>
            <person name="Wu G."/>
            <person name="Yamamoto D."/>
            <person name="Yang H.P."/>
            <person name="Yang S.P."/>
            <person name="Yorke J.A."/>
            <person name="Yoshida K."/>
            <person name="Zdobnov E."/>
            <person name="Zhang P."/>
            <person name="Zhang Y."/>
            <person name="Zimin A.V."/>
            <person name="Baldwin J."/>
            <person name="Abdouelleil A."/>
            <person name="Abdulkadir J."/>
            <person name="Abebe A."/>
            <person name="Abera B."/>
            <person name="Abreu J."/>
            <person name="Acer S.C."/>
            <person name="Aftuck L."/>
            <person name="Alexander A."/>
            <person name="An P."/>
            <person name="Anderson E."/>
            <person name="Anderson S."/>
            <person name="Arachi H."/>
            <person name="Azer M."/>
            <person name="Bachantsang P."/>
            <person name="Barry A."/>
            <person name="Bayul T."/>
            <person name="Berlin A."/>
            <person name="Bessette D."/>
            <person name="Bloom T."/>
            <person name="Blye J."/>
            <person name="Boguslavskiy L."/>
            <person name="Bonnet C."/>
            <person name="Boukhgalter B."/>
            <person name="Bourzgui I."/>
            <person name="Brown A."/>
            <person name="Cahill P."/>
            <person name="Channer S."/>
            <person name="Cheshatsang Y."/>
            <person name="Chuda L."/>
            <person name="Citroen M."/>
            <person name="Collymore A."/>
            <person name="Cooke P."/>
            <person name="Costello M."/>
            <person name="D'Aco K."/>
            <person name="Daza R."/>
            <person name="De Haan G."/>
            <person name="DeGray S."/>
            <person name="DeMaso C."/>
            <person name="Dhargay N."/>
            <person name="Dooley K."/>
            <person name="Dooley E."/>
            <person name="Doricent M."/>
            <person name="Dorje P."/>
            <person name="Dorjee K."/>
            <person name="Dupes A."/>
            <person name="Elong R."/>
            <person name="Falk J."/>
            <person name="Farina A."/>
            <person name="Faro S."/>
            <person name="Ferguson D."/>
            <person name="Fisher S."/>
            <person name="Foley C.D."/>
            <person name="Franke A."/>
            <person name="Friedrich D."/>
            <person name="Gadbois L."/>
            <person name="Gearin G."/>
            <person name="Gearin C.R."/>
            <person name="Giannoukos G."/>
            <person name="Goode T."/>
            <person name="Graham J."/>
            <person name="Grandbois E."/>
            <person name="Grewal S."/>
            <person name="Gyaltsen K."/>
            <person name="Hafez N."/>
            <person name="Hagos B."/>
            <person name="Hall J."/>
            <person name="Henson C."/>
            <person name="Hollinger A."/>
            <person name="Honan T."/>
            <person name="Huard M.D."/>
            <person name="Hughes L."/>
            <person name="Hurhula B."/>
            <person name="Husby M.E."/>
            <person name="Kamat A."/>
            <person name="Kanga B."/>
            <person name="Kashin S."/>
            <person name="Khazanovich D."/>
            <person name="Kisner P."/>
            <person name="Lance K."/>
            <person name="Lara M."/>
            <person name="Lee W."/>
            <person name="Lennon N."/>
            <person name="Letendre F."/>
            <person name="LeVine R."/>
            <person name="Lipovsky A."/>
            <person name="Liu X."/>
            <person name="Liu J."/>
            <person name="Liu S."/>
            <person name="Lokyitsang T."/>
            <person name="Lokyitsang Y."/>
            <person name="Lubonja R."/>
            <person name="Lui A."/>
            <person name="MacDonald P."/>
            <person name="Magnisalis V."/>
            <person name="Maru K."/>
            <person name="Matthews C."/>
            <person name="McCusker W."/>
            <person name="McDonough S."/>
            <person name="Mehta T."/>
            <person name="Meldrim J."/>
            <person name="Meneus L."/>
            <person name="Mihai O."/>
            <person name="Mihalev A."/>
            <person name="Mihova T."/>
            <person name="Mittelman R."/>
            <person name="Mlenga V."/>
            <person name="Montmayeur A."/>
            <person name="Mulrain L."/>
            <person name="Navidi A."/>
            <person name="Naylor J."/>
            <person name="Negash T."/>
            <person name="Nguyen T."/>
            <person name="Nguyen N."/>
            <person name="Nicol R."/>
            <person name="Norbu C."/>
            <person name="Norbu N."/>
            <person name="Novod N."/>
            <person name="O'Neill B."/>
            <person name="Osman S."/>
            <person name="Markiewicz E."/>
            <person name="Oyono O.L."/>
            <person name="Patti C."/>
            <person name="Phunkhang P."/>
            <person name="Pierre F."/>
            <person name="Priest M."/>
            <person name="Raghuraman S."/>
            <person name="Rege F."/>
            <person name="Reyes R."/>
            <person name="Rise C."/>
            <person name="Rogov P."/>
            <person name="Ross K."/>
            <person name="Ryan E."/>
            <person name="Settipalli S."/>
            <person name="Shea T."/>
            <person name="Sherpa N."/>
            <person name="Shi L."/>
            <person name="Shih D."/>
            <person name="Sparrow T."/>
            <person name="Spaulding J."/>
            <person name="Stalker J."/>
            <person name="Stange-Thomann N."/>
            <person name="Stavropoulos S."/>
            <person name="Stone C."/>
            <person name="Strader C."/>
            <person name="Tesfaye S."/>
            <person name="Thomson T."/>
            <person name="Thoulutsang Y."/>
            <person name="Thoulutsang D."/>
            <person name="Topham K."/>
            <person name="Topping I."/>
            <person name="Tsamla T."/>
            <person name="Vassiliev H."/>
            <person name="Vo A."/>
            <person name="Wangchuk T."/>
            <person name="Wangdi T."/>
            <person name="Weiand M."/>
            <person name="Wilkinson J."/>
            <person name="Wilson A."/>
            <person name="Yadav S."/>
            <person name="Young G."/>
            <person name="Yu Q."/>
            <person name="Zembek L."/>
            <person name="Zhong D."/>
            <person name="Zimmer A."/>
            <person name="Zwirko Z."/>
            <person name="Jaffe D.B."/>
            <person name="Alvarez P."/>
            <person name="Brockman W."/>
            <person name="Butler J."/>
            <person name="Chin C."/>
            <person name="Gnerre S."/>
            <person name="Grabherr M."/>
            <person name="Kleber M."/>
            <person name="Mauceli E."/>
            <person name="MacCallum I."/>
        </authorList>
    </citation>
    <scope>NUCLEOTIDE SEQUENCE [LARGE SCALE GENOMIC DNA]</scope>
    <source>
        <strain evidence="4">Tucson 15010-1051.87</strain>
    </source>
</reference>
<dbReference type="HOGENOM" id="CLU_065450_3_1_1"/>